<evidence type="ECO:0000313" key="3">
    <source>
        <dbReference type="Proteomes" id="UP000735302"/>
    </source>
</evidence>
<dbReference type="Proteomes" id="UP000735302">
    <property type="component" value="Unassembled WGS sequence"/>
</dbReference>
<reference evidence="2 3" key="1">
    <citation type="journal article" date="2021" name="Elife">
        <title>Chloroplast acquisition without the gene transfer in kleptoplastic sea slugs, Plakobranchus ocellatus.</title>
        <authorList>
            <person name="Maeda T."/>
            <person name="Takahashi S."/>
            <person name="Yoshida T."/>
            <person name="Shimamura S."/>
            <person name="Takaki Y."/>
            <person name="Nagai Y."/>
            <person name="Toyoda A."/>
            <person name="Suzuki Y."/>
            <person name="Arimoto A."/>
            <person name="Ishii H."/>
            <person name="Satoh N."/>
            <person name="Nishiyama T."/>
            <person name="Hasebe M."/>
            <person name="Maruyama T."/>
            <person name="Minagawa J."/>
            <person name="Obokata J."/>
            <person name="Shigenobu S."/>
        </authorList>
    </citation>
    <scope>NUCLEOTIDE SEQUENCE [LARGE SCALE GENOMIC DNA]</scope>
</reference>
<sequence>MRSGDCQKSLICYWILYQLQVTNLYRNILFPKFLKDSSTNSQQGDLRFSGPPSCQDAGGGARIRDERILADNQGGLASHCATDAP</sequence>
<proteinExistence type="predicted"/>
<accession>A0AAV4AXT9</accession>
<evidence type="ECO:0000256" key="1">
    <source>
        <dbReference type="SAM" id="MobiDB-lite"/>
    </source>
</evidence>
<name>A0AAV4AXT9_9GAST</name>
<comment type="caution">
    <text evidence="2">The sequence shown here is derived from an EMBL/GenBank/DDBJ whole genome shotgun (WGS) entry which is preliminary data.</text>
</comment>
<dbReference type="AlphaFoldDB" id="A0AAV4AXT9"/>
<dbReference type="EMBL" id="BLXT01004267">
    <property type="protein sequence ID" value="GFO11341.1"/>
    <property type="molecule type" value="Genomic_DNA"/>
</dbReference>
<keyword evidence="3" id="KW-1185">Reference proteome</keyword>
<evidence type="ECO:0000313" key="2">
    <source>
        <dbReference type="EMBL" id="GFO11341.1"/>
    </source>
</evidence>
<gene>
    <name evidence="2" type="ORF">PoB_003784600</name>
</gene>
<feature type="region of interest" description="Disordered" evidence="1">
    <location>
        <begin position="37"/>
        <end position="59"/>
    </location>
</feature>
<organism evidence="2 3">
    <name type="scientific">Plakobranchus ocellatus</name>
    <dbReference type="NCBI Taxonomy" id="259542"/>
    <lineage>
        <taxon>Eukaryota</taxon>
        <taxon>Metazoa</taxon>
        <taxon>Spiralia</taxon>
        <taxon>Lophotrochozoa</taxon>
        <taxon>Mollusca</taxon>
        <taxon>Gastropoda</taxon>
        <taxon>Heterobranchia</taxon>
        <taxon>Euthyneura</taxon>
        <taxon>Panpulmonata</taxon>
        <taxon>Sacoglossa</taxon>
        <taxon>Placobranchoidea</taxon>
        <taxon>Plakobranchidae</taxon>
        <taxon>Plakobranchus</taxon>
    </lineage>
</organism>
<protein>
    <submittedName>
        <fullName evidence="2">Uncharacterized protein</fullName>
    </submittedName>
</protein>